<accession>A0ABU4ZQZ4</accession>
<keyword evidence="7 9" id="KW-0472">Membrane</keyword>
<evidence type="ECO:0000313" key="12">
    <source>
        <dbReference type="Proteomes" id="UP001276840"/>
    </source>
</evidence>
<evidence type="ECO:0000256" key="4">
    <source>
        <dbReference type="ARBA" id="ARBA00022519"/>
    </source>
</evidence>
<evidence type="ECO:0000256" key="6">
    <source>
        <dbReference type="ARBA" id="ARBA00022989"/>
    </source>
</evidence>
<feature type="domain" description="Tripartite ATP-independent periplasmic transporters DctQ component" evidence="10">
    <location>
        <begin position="23"/>
        <end position="152"/>
    </location>
</feature>
<dbReference type="Pfam" id="PF04290">
    <property type="entry name" value="DctQ"/>
    <property type="match status" value="1"/>
</dbReference>
<organism evidence="11 12">
    <name type="scientific">Mesorhizobium montanum</name>
    <dbReference type="NCBI Taxonomy" id="3072323"/>
    <lineage>
        <taxon>Bacteria</taxon>
        <taxon>Pseudomonadati</taxon>
        <taxon>Pseudomonadota</taxon>
        <taxon>Alphaproteobacteria</taxon>
        <taxon>Hyphomicrobiales</taxon>
        <taxon>Phyllobacteriaceae</taxon>
        <taxon>Mesorhizobium</taxon>
    </lineage>
</organism>
<feature type="transmembrane region" description="Helical" evidence="9">
    <location>
        <begin position="12"/>
        <end position="37"/>
    </location>
</feature>
<dbReference type="PANTHER" id="PTHR35011:SF2">
    <property type="entry name" value="2,3-DIKETO-L-GULONATE TRAP TRANSPORTER SMALL PERMEASE PROTEIN YIAM"/>
    <property type="match status" value="1"/>
</dbReference>
<dbReference type="EMBL" id="JAVIJF010000020">
    <property type="protein sequence ID" value="MDX8527826.1"/>
    <property type="molecule type" value="Genomic_DNA"/>
</dbReference>
<keyword evidence="4 9" id="KW-0997">Cell inner membrane</keyword>
<comment type="subunit">
    <text evidence="9">The complex comprises the extracytoplasmic solute receptor protein and the two transmembrane proteins.</text>
</comment>
<gene>
    <name evidence="11" type="ORF">RFM68_25340</name>
</gene>
<evidence type="ECO:0000256" key="7">
    <source>
        <dbReference type="ARBA" id="ARBA00023136"/>
    </source>
</evidence>
<keyword evidence="5 9" id="KW-0812">Transmembrane</keyword>
<evidence type="ECO:0000256" key="8">
    <source>
        <dbReference type="ARBA" id="ARBA00038436"/>
    </source>
</evidence>
<feature type="transmembrane region" description="Helical" evidence="9">
    <location>
        <begin position="127"/>
        <end position="145"/>
    </location>
</feature>
<comment type="subcellular location">
    <subcellularLocation>
        <location evidence="1 9">Cell inner membrane</location>
        <topology evidence="1 9">Multi-pass membrane protein</topology>
    </subcellularLocation>
</comment>
<comment type="function">
    <text evidence="9">Part of the tripartite ATP-independent periplasmic (TRAP) transport system.</text>
</comment>
<dbReference type="RefSeq" id="WP_320235771.1">
    <property type="nucleotide sequence ID" value="NZ_JAVIJF010000020.1"/>
</dbReference>
<dbReference type="Proteomes" id="UP001276840">
    <property type="component" value="Unassembled WGS sequence"/>
</dbReference>
<name>A0ABU4ZQZ4_9HYPH</name>
<keyword evidence="2 9" id="KW-0813">Transport</keyword>
<feature type="transmembrane region" description="Helical" evidence="9">
    <location>
        <begin position="86"/>
        <end position="107"/>
    </location>
</feature>
<keyword evidence="3" id="KW-1003">Cell membrane</keyword>
<evidence type="ECO:0000256" key="3">
    <source>
        <dbReference type="ARBA" id="ARBA00022475"/>
    </source>
</evidence>
<feature type="transmembrane region" description="Helical" evidence="9">
    <location>
        <begin position="43"/>
        <end position="65"/>
    </location>
</feature>
<sequence>MSATIRWLQGRADNVAVALLAAMFGAFILQIFTRYVINDPLGWTLEVCLTTWLWLVFWSSAFVLTERDHVTFDLFYLIASRRTQRVLALISAAAIVAGFLAALPATYDYITFYKIKKSATLRIRLDVVFSVYGLFAGAVIVRYALRAWQLVRGAAPEPHDEAGPL</sequence>
<evidence type="ECO:0000256" key="9">
    <source>
        <dbReference type="RuleBase" id="RU369079"/>
    </source>
</evidence>
<keyword evidence="12" id="KW-1185">Reference proteome</keyword>
<reference evidence="11 12" key="1">
    <citation type="submission" date="2023-08" db="EMBL/GenBank/DDBJ databases">
        <title>Implementing the SeqCode for naming new Mesorhizobium species isolated from Vachellia karroo root nodules.</title>
        <authorList>
            <person name="Van Lill M."/>
        </authorList>
    </citation>
    <scope>NUCLEOTIDE SEQUENCE [LARGE SCALE GENOMIC DNA]</scope>
    <source>
        <strain evidence="11 12">MSK 1335</strain>
    </source>
</reference>
<dbReference type="PANTHER" id="PTHR35011">
    <property type="entry name" value="2,3-DIKETO-L-GULONATE TRAP TRANSPORTER SMALL PERMEASE PROTEIN YIAM"/>
    <property type="match status" value="1"/>
</dbReference>
<dbReference type="InterPro" id="IPR007387">
    <property type="entry name" value="TRAP_DctQ"/>
</dbReference>
<dbReference type="InterPro" id="IPR055348">
    <property type="entry name" value="DctQ"/>
</dbReference>
<evidence type="ECO:0000256" key="5">
    <source>
        <dbReference type="ARBA" id="ARBA00022692"/>
    </source>
</evidence>
<proteinExistence type="inferred from homology"/>
<protein>
    <recommendedName>
        <fullName evidence="9">TRAP transporter small permease protein</fullName>
    </recommendedName>
</protein>
<evidence type="ECO:0000259" key="10">
    <source>
        <dbReference type="Pfam" id="PF04290"/>
    </source>
</evidence>
<evidence type="ECO:0000256" key="2">
    <source>
        <dbReference type="ARBA" id="ARBA00022448"/>
    </source>
</evidence>
<comment type="similarity">
    <text evidence="8 9">Belongs to the TRAP transporter small permease family.</text>
</comment>
<keyword evidence="6 9" id="KW-1133">Transmembrane helix</keyword>
<comment type="caution">
    <text evidence="11">The sequence shown here is derived from an EMBL/GenBank/DDBJ whole genome shotgun (WGS) entry which is preliminary data.</text>
</comment>
<evidence type="ECO:0000313" key="11">
    <source>
        <dbReference type="EMBL" id="MDX8527826.1"/>
    </source>
</evidence>
<evidence type="ECO:0000256" key="1">
    <source>
        <dbReference type="ARBA" id="ARBA00004429"/>
    </source>
</evidence>